<dbReference type="Proteomes" id="UP000765509">
    <property type="component" value="Unassembled WGS sequence"/>
</dbReference>
<comment type="caution">
    <text evidence="1">The sequence shown here is derived from an EMBL/GenBank/DDBJ whole genome shotgun (WGS) entry which is preliminary data.</text>
</comment>
<keyword evidence="2" id="KW-1185">Reference proteome</keyword>
<dbReference type="OrthoDB" id="2684341at2759"/>
<protein>
    <submittedName>
        <fullName evidence="1">Uncharacterized protein</fullName>
    </submittedName>
</protein>
<dbReference type="AlphaFoldDB" id="A0A9Q3DXU8"/>
<proteinExistence type="predicted"/>
<name>A0A9Q3DXU8_9BASI</name>
<accession>A0A9Q3DXU8</accession>
<evidence type="ECO:0000313" key="2">
    <source>
        <dbReference type="Proteomes" id="UP000765509"/>
    </source>
</evidence>
<sequence>MDWRQGLIAFNANNKDYYAPSKYFSNSSSSSKLCTALVVDSRTSSFKPSVHIPSLNSHQSLLSSRDEVFKEIRDVGEDNSVSSLHLFLGNMGLPPSSYHDSLKEVWYEEEEPEELETLMKIVLSAYNQYLDVFSKVKAEKLSQGLFEVKRAWHSLMAGSGYGKKEIHLRVLKMNY</sequence>
<dbReference type="EMBL" id="AVOT02019879">
    <property type="protein sequence ID" value="MBW0507737.1"/>
    <property type="molecule type" value="Genomic_DNA"/>
</dbReference>
<reference evidence="1" key="1">
    <citation type="submission" date="2021-03" db="EMBL/GenBank/DDBJ databases">
        <title>Draft genome sequence of rust myrtle Austropuccinia psidii MF-1, a brazilian biotype.</title>
        <authorList>
            <person name="Quecine M.C."/>
            <person name="Pachon D.M.R."/>
            <person name="Bonatelli M.L."/>
            <person name="Correr F.H."/>
            <person name="Franceschini L.M."/>
            <person name="Leite T.F."/>
            <person name="Margarido G.R.A."/>
            <person name="Almeida C.A."/>
            <person name="Ferrarezi J.A."/>
            <person name="Labate C.A."/>
        </authorList>
    </citation>
    <scope>NUCLEOTIDE SEQUENCE</scope>
    <source>
        <strain evidence="1">MF-1</strain>
    </source>
</reference>
<gene>
    <name evidence="1" type="ORF">O181_047452</name>
</gene>
<organism evidence="1 2">
    <name type="scientific">Austropuccinia psidii MF-1</name>
    <dbReference type="NCBI Taxonomy" id="1389203"/>
    <lineage>
        <taxon>Eukaryota</taxon>
        <taxon>Fungi</taxon>
        <taxon>Dikarya</taxon>
        <taxon>Basidiomycota</taxon>
        <taxon>Pucciniomycotina</taxon>
        <taxon>Pucciniomycetes</taxon>
        <taxon>Pucciniales</taxon>
        <taxon>Sphaerophragmiaceae</taxon>
        <taxon>Austropuccinia</taxon>
    </lineage>
</organism>
<evidence type="ECO:0000313" key="1">
    <source>
        <dbReference type="EMBL" id="MBW0507737.1"/>
    </source>
</evidence>